<proteinExistence type="predicted"/>
<dbReference type="EMBL" id="JH688637">
    <property type="protein sequence ID" value="EJD32806.1"/>
    <property type="molecule type" value="Genomic_DNA"/>
</dbReference>
<sequence>MDDDLSDFQDWRNKSYASPPVWLVQDEHGVEYVADKILSVGAAWSCKNWVAHAAERLEADGSAVKLDKPVVIKDSFILPARAEISSEGAILQHIHRNGQIAGVPTMISHFRVQHHDGTPVRNVQLPPDLQRILHIPTRVRYRLFLTAYEIDHIFTACSTVKECLKVMYDALEVSRHAHEEHGVTHRDLNPFNILRRVDAPPLPEPAGTKHRPVYIERLLSYEDPVPSMPTCVLLDFDNAFWADKSTRAWRTATPGFIARTLSLRRLSGAQRVDVLPPIEALTGNAKDAYTRFHGEERYQLASGFHANAVIADEEDPPNIGAVPRTSVMGADEENPFNSAVVPRPSDQGSDDEADPLHGAVIPHSPRHDAESGYWVLAWSLTTALPRGALIEDDDTAEMSRLIVHFDAHRVGEYTANDERNAFFLLDAVAWGLVLHQGFRSIAPFMRKLSKVVSPEYGWVTSPLDPYHLHEAMQRLILEEVFRLEREGDLEIDMETRRQPVRQSAADVGLAATAQRVHAAHSARQITASGTTGEWTHLLWLFLCTLTFTRRRGTPDKIGKAQPDHFDEECSWSVHLGRVDLSRHRRCT</sequence>
<dbReference type="Gene3D" id="1.10.510.10">
    <property type="entry name" value="Transferase(Phosphotransferase) domain 1"/>
    <property type="match status" value="1"/>
</dbReference>
<name>J0L8V7_AURST</name>
<dbReference type="AlphaFoldDB" id="J0L8V7"/>
<protein>
    <recommendedName>
        <fullName evidence="3">Protein kinase domain-containing protein</fullName>
    </recommendedName>
</protein>
<evidence type="ECO:0008006" key="3">
    <source>
        <dbReference type="Google" id="ProtNLM"/>
    </source>
</evidence>
<organism evidence="1 2">
    <name type="scientific">Auricularia subglabra (strain TFB-10046 / SS5)</name>
    <name type="common">White-rot fungus</name>
    <name type="synonym">Auricularia delicata (strain TFB10046)</name>
    <dbReference type="NCBI Taxonomy" id="717982"/>
    <lineage>
        <taxon>Eukaryota</taxon>
        <taxon>Fungi</taxon>
        <taxon>Dikarya</taxon>
        <taxon>Basidiomycota</taxon>
        <taxon>Agaricomycotina</taxon>
        <taxon>Agaricomycetes</taxon>
        <taxon>Auriculariales</taxon>
        <taxon>Auriculariaceae</taxon>
        <taxon>Auricularia</taxon>
    </lineage>
</organism>
<gene>
    <name evidence="1" type="ORF">AURDEDRAFT_178097</name>
</gene>
<dbReference type="SUPFAM" id="SSF56112">
    <property type="entry name" value="Protein kinase-like (PK-like)"/>
    <property type="match status" value="1"/>
</dbReference>
<evidence type="ECO:0000313" key="1">
    <source>
        <dbReference type="EMBL" id="EJD32806.1"/>
    </source>
</evidence>
<dbReference type="InParanoid" id="J0L8V7"/>
<dbReference type="InterPro" id="IPR011009">
    <property type="entry name" value="Kinase-like_dom_sf"/>
</dbReference>
<keyword evidence="2" id="KW-1185">Reference proteome</keyword>
<reference evidence="2" key="1">
    <citation type="journal article" date="2012" name="Science">
        <title>The Paleozoic origin of enzymatic lignin decomposition reconstructed from 31 fungal genomes.</title>
        <authorList>
            <person name="Floudas D."/>
            <person name="Binder M."/>
            <person name="Riley R."/>
            <person name="Barry K."/>
            <person name="Blanchette R.A."/>
            <person name="Henrissat B."/>
            <person name="Martinez A.T."/>
            <person name="Otillar R."/>
            <person name="Spatafora J.W."/>
            <person name="Yadav J.S."/>
            <person name="Aerts A."/>
            <person name="Benoit I."/>
            <person name="Boyd A."/>
            <person name="Carlson A."/>
            <person name="Copeland A."/>
            <person name="Coutinho P.M."/>
            <person name="de Vries R.P."/>
            <person name="Ferreira P."/>
            <person name="Findley K."/>
            <person name="Foster B."/>
            <person name="Gaskell J."/>
            <person name="Glotzer D."/>
            <person name="Gorecki P."/>
            <person name="Heitman J."/>
            <person name="Hesse C."/>
            <person name="Hori C."/>
            <person name="Igarashi K."/>
            <person name="Jurgens J.A."/>
            <person name="Kallen N."/>
            <person name="Kersten P."/>
            <person name="Kohler A."/>
            <person name="Kuees U."/>
            <person name="Kumar T.K.A."/>
            <person name="Kuo A."/>
            <person name="LaButti K."/>
            <person name="Larrondo L.F."/>
            <person name="Lindquist E."/>
            <person name="Ling A."/>
            <person name="Lombard V."/>
            <person name="Lucas S."/>
            <person name="Lundell T."/>
            <person name="Martin R."/>
            <person name="McLaughlin D.J."/>
            <person name="Morgenstern I."/>
            <person name="Morin E."/>
            <person name="Murat C."/>
            <person name="Nagy L.G."/>
            <person name="Nolan M."/>
            <person name="Ohm R.A."/>
            <person name="Patyshakuliyeva A."/>
            <person name="Rokas A."/>
            <person name="Ruiz-Duenas F.J."/>
            <person name="Sabat G."/>
            <person name="Salamov A."/>
            <person name="Samejima M."/>
            <person name="Schmutz J."/>
            <person name="Slot J.C."/>
            <person name="St John F."/>
            <person name="Stenlid J."/>
            <person name="Sun H."/>
            <person name="Sun S."/>
            <person name="Syed K."/>
            <person name="Tsang A."/>
            <person name="Wiebenga A."/>
            <person name="Young D."/>
            <person name="Pisabarro A."/>
            <person name="Eastwood D.C."/>
            <person name="Martin F."/>
            <person name="Cullen D."/>
            <person name="Grigoriev I.V."/>
            <person name="Hibbett D.S."/>
        </authorList>
    </citation>
    <scope>NUCLEOTIDE SEQUENCE [LARGE SCALE GENOMIC DNA]</scope>
    <source>
        <strain evidence="2">TFB10046</strain>
    </source>
</reference>
<accession>J0L8V7</accession>
<dbReference type="OrthoDB" id="5569250at2759"/>
<dbReference type="KEGG" id="adl:AURDEDRAFT_178097"/>
<dbReference type="eggNOG" id="ENOG502SPAN">
    <property type="taxonomic scope" value="Eukaryota"/>
</dbReference>
<evidence type="ECO:0000313" key="2">
    <source>
        <dbReference type="Proteomes" id="UP000006514"/>
    </source>
</evidence>
<dbReference type="Proteomes" id="UP000006514">
    <property type="component" value="Unassembled WGS sequence"/>
</dbReference>